<evidence type="ECO:0000256" key="7">
    <source>
        <dbReference type="SAM" id="SignalP"/>
    </source>
</evidence>
<comment type="similarity">
    <text evidence="2">Belongs to the RFamide neuropeptide family.</text>
</comment>
<evidence type="ECO:0000256" key="1">
    <source>
        <dbReference type="ARBA" id="ARBA00004613"/>
    </source>
</evidence>
<organism evidence="8 9">
    <name type="scientific">Pipistrellus nathusii</name>
    <name type="common">Nathusius' pipistrelle</name>
    <dbReference type="NCBI Taxonomy" id="59473"/>
    <lineage>
        <taxon>Eukaryota</taxon>
        <taxon>Metazoa</taxon>
        <taxon>Chordata</taxon>
        <taxon>Craniata</taxon>
        <taxon>Vertebrata</taxon>
        <taxon>Euteleostomi</taxon>
        <taxon>Mammalia</taxon>
        <taxon>Eutheria</taxon>
        <taxon>Laurasiatheria</taxon>
        <taxon>Chiroptera</taxon>
        <taxon>Yangochiroptera</taxon>
        <taxon>Vespertilionidae</taxon>
        <taxon>Pipistrellus</taxon>
    </lineage>
</organism>
<keyword evidence="7" id="KW-0732">Signal</keyword>
<sequence>MVRPRLLSCLLLLPLAACFPVLDLEAPMDTPGGTGGERSWARLARGHAIRSPGGPSPWPGAPRPLALLVVAQEPLLSGRPHAGLPLRLRSGRQEGGPGAEGDQAGSPLGTLAEELSGYSRKKGGFHFRFGRR</sequence>
<gene>
    <name evidence="8" type="ORF">MPIPNATIZW_LOCUS1830</name>
</gene>
<reference evidence="8" key="1">
    <citation type="submission" date="2023-12" db="EMBL/GenBank/DDBJ databases">
        <authorList>
            <person name="Brown T."/>
        </authorList>
    </citation>
    <scope>NUCLEOTIDE SEQUENCE</scope>
</reference>
<accession>A0ABN9ZA01</accession>
<dbReference type="Proteomes" id="UP001314169">
    <property type="component" value="Chromosome 10"/>
</dbReference>
<evidence type="ECO:0000256" key="5">
    <source>
        <dbReference type="ARBA" id="ARBA00023320"/>
    </source>
</evidence>
<comment type="subcellular location">
    <subcellularLocation>
        <location evidence="1">Secreted</location>
    </subcellularLocation>
</comment>
<evidence type="ECO:0000256" key="3">
    <source>
        <dbReference type="ARBA" id="ARBA00022525"/>
    </source>
</evidence>
<keyword evidence="9" id="KW-1185">Reference proteome</keyword>
<evidence type="ECO:0000256" key="4">
    <source>
        <dbReference type="ARBA" id="ARBA00022815"/>
    </source>
</evidence>
<keyword evidence="3" id="KW-0964">Secreted</keyword>
<dbReference type="PANTHER" id="PTHR36476:SF1">
    <property type="entry name" value="OREXIGENIC NEUROPEPTIDE QRFP"/>
    <property type="match status" value="1"/>
</dbReference>
<evidence type="ECO:0000256" key="2">
    <source>
        <dbReference type="ARBA" id="ARBA00005516"/>
    </source>
</evidence>
<name>A0ABN9ZA01_PIPNA</name>
<feature type="chain" id="PRO_5046809137" description="Pyroglutamylated RFamide peptide" evidence="7">
    <location>
        <begin position="19"/>
        <end position="132"/>
    </location>
</feature>
<dbReference type="PANTHER" id="PTHR36476">
    <property type="entry name" value="OREXIGENIC NEUROPEPTIDE QRFP"/>
    <property type="match status" value="1"/>
</dbReference>
<feature type="signal peptide" evidence="7">
    <location>
        <begin position="1"/>
        <end position="18"/>
    </location>
</feature>
<dbReference type="Pfam" id="PF11109">
    <property type="entry name" value="RFamide_26RFa"/>
    <property type="match status" value="1"/>
</dbReference>
<evidence type="ECO:0008006" key="10">
    <source>
        <dbReference type="Google" id="ProtNLM"/>
    </source>
</evidence>
<evidence type="ECO:0000313" key="8">
    <source>
        <dbReference type="EMBL" id="CAK6433524.1"/>
    </source>
</evidence>
<evidence type="ECO:0000313" key="9">
    <source>
        <dbReference type="Proteomes" id="UP001314169"/>
    </source>
</evidence>
<dbReference type="EMBL" id="OY882867">
    <property type="protein sequence ID" value="CAK6433524.1"/>
    <property type="molecule type" value="Genomic_DNA"/>
</dbReference>
<feature type="region of interest" description="Disordered" evidence="6">
    <location>
        <begin position="81"/>
        <end position="109"/>
    </location>
</feature>
<evidence type="ECO:0000256" key="6">
    <source>
        <dbReference type="SAM" id="MobiDB-lite"/>
    </source>
</evidence>
<keyword evidence="5" id="KW-0527">Neuropeptide</keyword>
<dbReference type="InterPro" id="IPR024565">
    <property type="entry name" value="P518"/>
</dbReference>
<proteinExistence type="inferred from homology"/>
<protein>
    <recommendedName>
        <fullName evidence="10">Pyroglutamylated RFamide peptide</fullName>
    </recommendedName>
</protein>
<keyword evidence="4" id="KW-0027">Amidation</keyword>